<feature type="transmembrane region" description="Helical" evidence="7">
    <location>
        <begin position="325"/>
        <end position="352"/>
    </location>
</feature>
<dbReference type="Proteomes" id="UP000243096">
    <property type="component" value="Unassembled WGS sequence"/>
</dbReference>
<proteinExistence type="predicted"/>
<evidence type="ECO:0000256" key="7">
    <source>
        <dbReference type="SAM" id="Phobius"/>
    </source>
</evidence>
<dbReference type="EMBL" id="PRDW01000014">
    <property type="protein sequence ID" value="PPB82080.1"/>
    <property type="molecule type" value="Genomic_DNA"/>
</dbReference>
<evidence type="ECO:0000313" key="8">
    <source>
        <dbReference type="EMBL" id="PPB82080.1"/>
    </source>
</evidence>
<feature type="transmembrane region" description="Helical" evidence="7">
    <location>
        <begin position="226"/>
        <end position="247"/>
    </location>
</feature>
<name>A0A2P5K7N7_9BURK</name>
<feature type="transmembrane region" description="Helical" evidence="7">
    <location>
        <begin position="6"/>
        <end position="30"/>
    </location>
</feature>
<keyword evidence="9" id="KW-1185">Reference proteome</keyword>
<keyword evidence="6 7" id="KW-0472">Membrane</keyword>
<evidence type="ECO:0000256" key="2">
    <source>
        <dbReference type="ARBA" id="ARBA00022448"/>
    </source>
</evidence>
<comment type="caution">
    <text evidence="8">The sequence shown here is derived from an EMBL/GenBank/DDBJ whole genome shotgun (WGS) entry which is preliminary data.</text>
</comment>
<feature type="transmembrane region" description="Helical" evidence="7">
    <location>
        <begin position="42"/>
        <end position="62"/>
    </location>
</feature>
<evidence type="ECO:0000256" key="6">
    <source>
        <dbReference type="ARBA" id="ARBA00023136"/>
    </source>
</evidence>
<keyword evidence="3" id="KW-1003">Cell membrane</keyword>
<dbReference type="OrthoDB" id="9803968at2"/>
<evidence type="ECO:0000313" key="9">
    <source>
        <dbReference type="Proteomes" id="UP000243096"/>
    </source>
</evidence>
<protein>
    <submittedName>
        <fullName evidence="8">MFS transporter</fullName>
    </submittedName>
</protein>
<feature type="transmembrane region" description="Helical" evidence="7">
    <location>
        <begin position="373"/>
        <end position="390"/>
    </location>
</feature>
<dbReference type="Gene3D" id="1.20.1250.20">
    <property type="entry name" value="MFS general substrate transporter like domains"/>
    <property type="match status" value="1"/>
</dbReference>
<dbReference type="InterPro" id="IPR011701">
    <property type="entry name" value="MFS"/>
</dbReference>
<sequence length="434" mass="47004">MKKGFYTIMAAQFFSSLADSALLIAAIALLKDLHAPNWMTPLLKLFFVLSYVVLAAFVGAFADSQPKGRVMFVTNTIKMVGCVTMLTGAHPLLAYGVVGFGAAAYSPAKYGILTELLPPERLVVANGWIEGTTVASIILGTVMGGALISPHIAQLLLRHLSFAHTAAESAIVVIMSVYALAAVFNLWIPDTGARYPQQQHRPIRLIRDFAECFGALWRDKLGQISLAVTTLFWGAGATLQFIVLKWAEVSLGMTLSEGAVLQAVVAVGVAGGAMLAATRVPLKRSLTVLPVGIVMGLLVMTMSFYTRELFPSDWAWHIGHIRVPAYLICAYAFLMVVGGMSGFFVVPMNALLQHRGHVLLSAGHSIAVQNFNENLSVLVMLCLYAVLIWFNVPIQLVIVLFGTLVCLTMWCVMRRHAANQRAFDSVALIGEQGH</sequence>
<keyword evidence="4 7" id="KW-0812">Transmembrane</keyword>
<keyword evidence="5 7" id="KW-1133">Transmembrane helix</keyword>
<keyword evidence="2" id="KW-0813">Transport</keyword>
<evidence type="ECO:0000256" key="5">
    <source>
        <dbReference type="ARBA" id="ARBA00022989"/>
    </source>
</evidence>
<comment type="subcellular location">
    <subcellularLocation>
        <location evidence="1">Cell membrane</location>
        <topology evidence="1">Multi-pass membrane protein</topology>
    </subcellularLocation>
</comment>
<accession>A0A2P5K7N7</accession>
<feature type="transmembrane region" description="Helical" evidence="7">
    <location>
        <begin position="396"/>
        <end position="413"/>
    </location>
</feature>
<dbReference type="PANTHER" id="PTHR43266">
    <property type="entry name" value="MACROLIDE-EFFLUX PROTEIN"/>
    <property type="match status" value="1"/>
</dbReference>
<feature type="transmembrane region" description="Helical" evidence="7">
    <location>
        <begin position="259"/>
        <end position="278"/>
    </location>
</feature>
<dbReference type="AlphaFoldDB" id="A0A2P5K7N7"/>
<dbReference type="SUPFAM" id="SSF103473">
    <property type="entry name" value="MFS general substrate transporter"/>
    <property type="match status" value="1"/>
</dbReference>
<evidence type="ECO:0000256" key="1">
    <source>
        <dbReference type="ARBA" id="ARBA00004651"/>
    </source>
</evidence>
<evidence type="ECO:0000256" key="4">
    <source>
        <dbReference type="ARBA" id="ARBA00022692"/>
    </source>
</evidence>
<dbReference type="RefSeq" id="WP_104078272.1">
    <property type="nucleotide sequence ID" value="NZ_CP062179.1"/>
</dbReference>
<organism evidence="8 9">
    <name type="scientific">Mycetohabitans endofungorum</name>
    <dbReference type="NCBI Taxonomy" id="417203"/>
    <lineage>
        <taxon>Bacteria</taxon>
        <taxon>Pseudomonadati</taxon>
        <taxon>Pseudomonadota</taxon>
        <taxon>Betaproteobacteria</taxon>
        <taxon>Burkholderiales</taxon>
        <taxon>Burkholderiaceae</taxon>
        <taxon>Mycetohabitans</taxon>
    </lineage>
</organism>
<reference evidence="8 9" key="1">
    <citation type="submission" date="2018-01" db="EMBL/GenBank/DDBJ databases">
        <title>Genomic Encyclopedia of Type Strains, Phase III (KMG-III): the genomes of soil and plant-associated and newly described type strains.</title>
        <authorList>
            <person name="Whitman W."/>
        </authorList>
    </citation>
    <scope>NUCLEOTIDE SEQUENCE [LARGE SCALE GENOMIC DNA]</scope>
    <source>
        <strain evidence="8 9">HKI456</strain>
    </source>
</reference>
<dbReference type="Pfam" id="PF07690">
    <property type="entry name" value="MFS_1"/>
    <property type="match status" value="1"/>
</dbReference>
<feature type="transmembrane region" description="Helical" evidence="7">
    <location>
        <begin position="93"/>
        <end position="113"/>
    </location>
</feature>
<dbReference type="NCBIfam" id="NF008397">
    <property type="entry name" value="PRK11195.1"/>
    <property type="match status" value="1"/>
</dbReference>
<feature type="transmembrane region" description="Helical" evidence="7">
    <location>
        <begin position="285"/>
        <end position="305"/>
    </location>
</feature>
<dbReference type="GO" id="GO:0022857">
    <property type="term" value="F:transmembrane transporter activity"/>
    <property type="evidence" value="ECO:0007669"/>
    <property type="project" value="InterPro"/>
</dbReference>
<dbReference type="InterPro" id="IPR036259">
    <property type="entry name" value="MFS_trans_sf"/>
</dbReference>
<dbReference type="PANTHER" id="PTHR43266:SF2">
    <property type="entry name" value="MAJOR FACILITATOR SUPERFAMILY (MFS) PROFILE DOMAIN-CONTAINING PROTEIN"/>
    <property type="match status" value="1"/>
</dbReference>
<feature type="transmembrane region" description="Helical" evidence="7">
    <location>
        <begin position="169"/>
        <end position="188"/>
    </location>
</feature>
<evidence type="ECO:0000256" key="3">
    <source>
        <dbReference type="ARBA" id="ARBA00022475"/>
    </source>
</evidence>
<dbReference type="GO" id="GO:0005886">
    <property type="term" value="C:plasma membrane"/>
    <property type="evidence" value="ECO:0007669"/>
    <property type="project" value="UniProtKB-SubCell"/>
</dbReference>
<gene>
    <name evidence="8" type="ORF">B0O95_11447</name>
</gene>